<sequence length="103" mass="12089">MKSKVDLSTELFVKDKRFNKDVLTIILNSEVKKGYQTKKHLDNLLSYLETLGIKANQTMNSNEYQRMLENIIRDGLLILYSSRTTSPYVYNFHISIHLKQKYG</sequence>
<comment type="caution">
    <text evidence="1">The sequence shown here is derived from an EMBL/GenBank/DDBJ whole genome shotgun (WGS) entry which is preliminary data.</text>
</comment>
<dbReference type="EMBL" id="JWZT01000358">
    <property type="protein sequence ID" value="KII74566.1"/>
    <property type="molecule type" value="Genomic_DNA"/>
</dbReference>
<keyword evidence="2" id="KW-1185">Reference proteome</keyword>
<dbReference type="OrthoDB" id="9996331at2759"/>
<protein>
    <submittedName>
        <fullName evidence="1">Uncharacterized protein</fullName>
    </submittedName>
</protein>
<gene>
    <name evidence="1" type="ORF">RF11_16176</name>
</gene>
<evidence type="ECO:0000313" key="2">
    <source>
        <dbReference type="Proteomes" id="UP000031668"/>
    </source>
</evidence>
<evidence type="ECO:0000313" key="1">
    <source>
        <dbReference type="EMBL" id="KII74566.1"/>
    </source>
</evidence>
<dbReference type="AlphaFoldDB" id="A0A0C2N4H9"/>
<name>A0A0C2N4H9_THEKT</name>
<organism evidence="1 2">
    <name type="scientific">Thelohanellus kitauei</name>
    <name type="common">Myxosporean</name>
    <dbReference type="NCBI Taxonomy" id="669202"/>
    <lineage>
        <taxon>Eukaryota</taxon>
        <taxon>Metazoa</taxon>
        <taxon>Cnidaria</taxon>
        <taxon>Myxozoa</taxon>
        <taxon>Myxosporea</taxon>
        <taxon>Bivalvulida</taxon>
        <taxon>Platysporina</taxon>
        <taxon>Myxobolidae</taxon>
        <taxon>Thelohanellus</taxon>
    </lineage>
</organism>
<reference evidence="1 2" key="1">
    <citation type="journal article" date="2014" name="Genome Biol. Evol.">
        <title>The genome of the myxosporean Thelohanellus kitauei shows adaptations to nutrient acquisition within its fish host.</title>
        <authorList>
            <person name="Yang Y."/>
            <person name="Xiong J."/>
            <person name="Zhou Z."/>
            <person name="Huo F."/>
            <person name="Miao W."/>
            <person name="Ran C."/>
            <person name="Liu Y."/>
            <person name="Zhang J."/>
            <person name="Feng J."/>
            <person name="Wang M."/>
            <person name="Wang M."/>
            <person name="Wang L."/>
            <person name="Yao B."/>
        </authorList>
    </citation>
    <scope>NUCLEOTIDE SEQUENCE [LARGE SCALE GENOMIC DNA]</scope>
    <source>
        <strain evidence="1">Wuqing</strain>
    </source>
</reference>
<accession>A0A0C2N4H9</accession>
<proteinExistence type="predicted"/>
<dbReference type="Proteomes" id="UP000031668">
    <property type="component" value="Unassembled WGS sequence"/>
</dbReference>